<evidence type="ECO:0000256" key="11">
    <source>
        <dbReference type="SAM" id="SignalP"/>
    </source>
</evidence>
<dbReference type="SUPFAM" id="SSF56935">
    <property type="entry name" value="Porins"/>
    <property type="match status" value="1"/>
</dbReference>
<dbReference type="Pfam" id="PF13609">
    <property type="entry name" value="Porin_4"/>
    <property type="match status" value="1"/>
</dbReference>
<feature type="domain" description="Porin" evidence="12">
    <location>
        <begin position="9"/>
        <end position="307"/>
    </location>
</feature>
<keyword evidence="4" id="KW-1134">Transmembrane beta strand</keyword>
<dbReference type="InterPro" id="IPR023614">
    <property type="entry name" value="Porin_dom_sf"/>
</dbReference>
<evidence type="ECO:0000256" key="9">
    <source>
        <dbReference type="ARBA" id="ARBA00023136"/>
    </source>
</evidence>
<evidence type="ECO:0000256" key="3">
    <source>
        <dbReference type="ARBA" id="ARBA00022448"/>
    </source>
</evidence>
<keyword evidence="14" id="KW-1185">Reference proteome</keyword>
<organism evidence="13 14">
    <name type="scientific">Thiomicrorhabdus marina</name>
    <dbReference type="NCBI Taxonomy" id="2818442"/>
    <lineage>
        <taxon>Bacteria</taxon>
        <taxon>Pseudomonadati</taxon>
        <taxon>Pseudomonadota</taxon>
        <taxon>Gammaproteobacteria</taxon>
        <taxon>Thiotrichales</taxon>
        <taxon>Piscirickettsiaceae</taxon>
        <taxon>Thiomicrorhabdus</taxon>
    </lineage>
</organism>
<evidence type="ECO:0000256" key="5">
    <source>
        <dbReference type="ARBA" id="ARBA00022692"/>
    </source>
</evidence>
<dbReference type="Gene3D" id="2.40.160.10">
    <property type="entry name" value="Porin"/>
    <property type="match status" value="1"/>
</dbReference>
<evidence type="ECO:0000256" key="1">
    <source>
        <dbReference type="ARBA" id="ARBA00004571"/>
    </source>
</evidence>
<keyword evidence="8" id="KW-0626">Porin</keyword>
<protein>
    <submittedName>
        <fullName evidence="13">Porin</fullName>
    </submittedName>
</protein>
<comment type="subcellular location">
    <subcellularLocation>
        <location evidence="1">Cell outer membrane</location>
        <topology evidence="1">Multi-pass membrane protein</topology>
    </subcellularLocation>
</comment>
<evidence type="ECO:0000313" key="14">
    <source>
        <dbReference type="Proteomes" id="UP000664835"/>
    </source>
</evidence>
<keyword evidence="7" id="KW-0406">Ion transport</keyword>
<dbReference type="RefSeq" id="WP_208148148.1">
    <property type="nucleotide sequence ID" value="NZ_JAGETV010000004.1"/>
</dbReference>
<evidence type="ECO:0000256" key="10">
    <source>
        <dbReference type="ARBA" id="ARBA00023237"/>
    </source>
</evidence>
<accession>A0ABS3Q3I0</accession>
<keyword evidence="3" id="KW-0813">Transport</keyword>
<dbReference type="InterPro" id="IPR033900">
    <property type="entry name" value="Gram_neg_porin_domain"/>
</dbReference>
<name>A0ABS3Q3I0_9GAMM</name>
<dbReference type="InterPro" id="IPR050298">
    <property type="entry name" value="Gram-neg_bact_OMP"/>
</dbReference>
<dbReference type="PANTHER" id="PTHR34501">
    <property type="entry name" value="PROTEIN YDDL-RELATED"/>
    <property type="match status" value="1"/>
</dbReference>
<evidence type="ECO:0000256" key="4">
    <source>
        <dbReference type="ARBA" id="ARBA00022452"/>
    </source>
</evidence>
<evidence type="ECO:0000256" key="7">
    <source>
        <dbReference type="ARBA" id="ARBA00023065"/>
    </source>
</evidence>
<keyword evidence="6 11" id="KW-0732">Signal</keyword>
<evidence type="ECO:0000259" key="12">
    <source>
        <dbReference type="Pfam" id="PF13609"/>
    </source>
</evidence>
<dbReference type="Proteomes" id="UP000664835">
    <property type="component" value="Unassembled WGS sequence"/>
</dbReference>
<dbReference type="EMBL" id="JAGETV010000004">
    <property type="protein sequence ID" value="MBO1926703.1"/>
    <property type="molecule type" value="Genomic_DNA"/>
</dbReference>
<gene>
    <name evidence="13" type="ORF">J3998_03870</name>
</gene>
<evidence type="ECO:0000256" key="6">
    <source>
        <dbReference type="ARBA" id="ARBA00022729"/>
    </source>
</evidence>
<dbReference type="PANTHER" id="PTHR34501:SF9">
    <property type="entry name" value="MAJOR OUTER MEMBRANE PROTEIN P.IA"/>
    <property type="match status" value="1"/>
</dbReference>
<evidence type="ECO:0000313" key="13">
    <source>
        <dbReference type="EMBL" id="MBO1926703.1"/>
    </source>
</evidence>
<keyword evidence="9" id="KW-0472">Membrane</keyword>
<comment type="caution">
    <text evidence="13">The sequence shown here is derived from an EMBL/GenBank/DDBJ whole genome shotgun (WGS) entry which is preliminary data.</text>
</comment>
<evidence type="ECO:0000256" key="8">
    <source>
        <dbReference type="ARBA" id="ARBA00023114"/>
    </source>
</evidence>
<comment type="subunit">
    <text evidence="2">Homotrimer.</text>
</comment>
<keyword evidence="10" id="KW-0998">Cell outer membrane</keyword>
<reference evidence="13 14" key="1">
    <citation type="submission" date="2021-03" db="EMBL/GenBank/DDBJ databases">
        <title>Thiomicrorhabdus sp.nov.,novel sulfur-oxidizing bacteria isolated from coastal sediment.</title>
        <authorList>
            <person name="Liu X."/>
        </authorList>
    </citation>
    <scope>NUCLEOTIDE SEQUENCE [LARGE SCALE GENOMIC DNA]</scope>
    <source>
        <strain evidence="13 14">6S2-11</strain>
    </source>
</reference>
<sequence length="325" mass="33479">MKKTLLLASLAAAFSTPAMAEPTLYGDFRASVVTGDLAGDTSTDFVNNASRVGIKGSQGNDNLKAIYHLQMGANQDTNDTTSAALTSRFYFAGLQGSMGKLIYGRLSTPYKMTGVKQDPFYDTSAGLVGGGSNYGYSSLINGFSDNSFAYYSPKMGGLSFNASYTMADEATQKAGAGVGIEYAAGGMKFGLNHLMLDGAGTNVALANGTDSATRIYAGAKMGALNVNASYEMVAQASGDDAKFTNLNATYNATKAMKLAASYGQVSGADGVSGSAAKWNADGSNVTAGAFYNVLPKTTVHAMYTATSLDSGTDKNGLAVGIKQGF</sequence>
<feature type="chain" id="PRO_5046782638" evidence="11">
    <location>
        <begin position="21"/>
        <end position="325"/>
    </location>
</feature>
<proteinExistence type="predicted"/>
<keyword evidence="5" id="KW-0812">Transmembrane</keyword>
<evidence type="ECO:0000256" key="2">
    <source>
        <dbReference type="ARBA" id="ARBA00011233"/>
    </source>
</evidence>
<dbReference type="CDD" id="cd00342">
    <property type="entry name" value="gram_neg_porins"/>
    <property type="match status" value="1"/>
</dbReference>
<feature type="signal peptide" evidence="11">
    <location>
        <begin position="1"/>
        <end position="20"/>
    </location>
</feature>